<keyword evidence="6 7" id="KW-0472">Membrane</keyword>
<evidence type="ECO:0000259" key="8">
    <source>
        <dbReference type="PROSITE" id="PS50850"/>
    </source>
</evidence>
<dbReference type="GO" id="GO:0022857">
    <property type="term" value="F:transmembrane transporter activity"/>
    <property type="evidence" value="ECO:0007669"/>
    <property type="project" value="InterPro"/>
</dbReference>
<evidence type="ECO:0000256" key="6">
    <source>
        <dbReference type="ARBA" id="ARBA00023136"/>
    </source>
</evidence>
<evidence type="ECO:0000256" key="2">
    <source>
        <dbReference type="ARBA" id="ARBA00022448"/>
    </source>
</evidence>
<feature type="transmembrane region" description="Helical" evidence="7">
    <location>
        <begin position="367"/>
        <end position="387"/>
    </location>
</feature>
<dbReference type="SUPFAM" id="SSF103473">
    <property type="entry name" value="MFS general substrate transporter"/>
    <property type="match status" value="1"/>
</dbReference>
<dbReference type="EMBL" id="JACHJS010000001">
    <property type="protein sequence ID" value="MBB4965114.1"/>
    <property type="molecule type" value="Genomic_DNA"/>
</dbReference>
<dbReference type="CDD" id="cd06173">
    <property type="entry name" value="MFS_MefA_like"/>
    <property type="match status" value="1"/>
</dbReference>
<dbReference type="InterPro" id="IPR036259">
    <property type="entry name" value="MFS_trans_sf"/>
</dbReference>
<comment type="caution">
    <text evidence="9">The sequence shown here is derived from an EMBL/GenBank/DDBJ whole genome shotgun (WGS) entry which is preliminary data.</text>
</comment>
<proteinExistence type="predicted"/>
<keyword evidence="2" id="KW-0813">Transport</keyword>
<evidence type="ECO:0000256" key="1">
    <source>
        <dbReference type="ARBA" id="ARBA00004651"/>
    </source>
</evidence>
<protein>
    <submittedName>
        <fullName evidence="9">MFS family permease</fullName>
    </submittedName>
</protein>
<feature type="transmembrane region" description="Helical" evidence="7">
    <location>
        <begin position="280"/>
        <end position="298"/>
    </location>
</feature>
<evidence type="ECO:0000313" key="9">
    <source>
        <dbReference type="EMBL" id="MBB4965114.1"/>
    </source>
</evidence>
<accession>A0A7W7T202</accession>
<feature type="domain" description="Major facilitator superfamily (MFS) profile" evidence="8">
    <location>
        <begin position="216"/>
        <end position="391"/>
    </location>
</feature>
<feature type="transmembrane region" description="Helical" evidence="7">
    <location>
        <begin position="304"/>
        <end position="323"/>
    </location>
</feature>
<gene>
    <name evidence="9" type="ORF">F4559_002473</name>
</gene>
<feature type="transmembrane region" description="Helical" evidence="7">
    <location>
        <begin position="250"/>
        <end position="268"/>
    </location>
</feature>
<feature type="transmembrane region" description="Helical" evidence="7">
    <location>
        <begin position="82"/>
        <end position="104"/>
    </location>
</feature>
<feature type="transmembrane region" description="Helical" evidence="7">
    <location>
        <begin position="335"/>
        <end position="361"/>
    </location>
</feature>
<dbReference type="Pfam" id="PF07690">
    <property type="entry name" value="MFS_1"/>
    <property type="match status" value="1"/>
</dbReference>
<dbReference type="Gene3D" id="1.20.1250.20">
    <property type="entry name" value="MFS general substrate transporter like domains"/>
    <property type="match status" value="1"/>
</dbReference>
<reference evidence="9 10" key="1">
    <citation type="submission" date="2020-08" db="EMBL/GenBank/DDBJ databases">
        <title>Sequencing the genomes of 1000 actinobacteria strains.</title>
        <authorList>
            <person name="Klenk H.-P."/>
        </authorList>
    </citation>
    <scope>NUCLEOTIDE SEQUENCE [LARGE SCALE GENOMIC DNA]</scope>
    <source>
        <strain evidence="9 10">DSM 45084</strain>
    </source>
</reference>
<feature type="transmembrane region" description="Helical" evidence="7">
    <location>
        <begin position="155"/>
        <end position="185"/>
    </location>
</feature>
<evidence type="ECO:0000256" key="7">
    <source>
        <dbReference type="SAM" id="Phobius"/>
    </source>
</evidence>
<keyword evidence="4 7" id="KW-0812">Transmembrane</keyword>
<dbReference type="RefSeq" id="WP_184668517.1">
    <property type="nucleotide sequence ID" value="NZ_BAABAI010000013.1"/>
</dbReference>
<dbReference type="InterPro" id="IPR020846">
    <property type="entry name" value="MFS_dom"/>
</dbReference>
<name>A0A7W7T202_9PSEU</name>
<keyword evidence="3" id="KW-1003">Cell membrane</keyword>
<evidence type="ECO:0000256" key="4">
    <source>
        <dbReference type="ARBA" id="ARBA00022692"/>
    </source>
</evidence>
<dbReference type="PANTHER" id="PTHR43266:SF2">
    <property type="entry name" value="MAJOR FACILITATOR SUPERFAMILY (MFS) PROFILE DOMAIN-CONTAINING PROTEIN"/>
    <property type="match status" value="1"/>
</dbReference>
<dbReference type="InterPro" id="IPR011701">
    <property type="entry name" value="MFS"/>
</dbReference>
<feature type="transmembrane region" description="Helical" evidence="7">
    <location>
        <begin position="12"/>
        <end position="33"/>
    </location>
</feature>
<evidence type="ECO:0000313" key="10">
    <source>
        <dbReference type="Proteomes" id="UP000542674"/>
    </source>
</evidence>
<dbReference type="PROSITE" id="PS50850">
    <property type="entry name" value="MFS"/>
    <property type="match status" value="1"/>
</dbReference>
<evidence type="ECO:0000256" key="3">
    <source>
        <dbReference type="ARBA" id="ARBA00022475"/>
    </source>
</evidence>
<comment type="subcellular location">
    <subcellularLocation>
        <location evidence="1">Cell membrane</location>
        <topology evidence="1">Multi-pass membrane protein</topology>
    </subcellularLocation>
</comment>
<dbReference type="Proteomes" id="UP000542674">
    <property type="component" value="Unassembled WGS sequence"/>
</dbReference>
<keyword evidence="5 7" id="KW-1133">Transmembrane helix</keyword>
<dbReference type="PANTHER" id="PTHR43266">
    <property type="entry name" value="MACROLIDE-EFFLUX PROTEIN"/>
    <property type="match status" value="1"/>
</dbReference>
<sequence length="391" mass="39838">MGRALRVRDFRLLWGARTISALGSWLLVVAVPAHVLALTGSITATGFVLVAEYLPALVLGPIAGVLVDRWDRRSVMVAADAFRAAAVGALVFADDALWVVYAALLAESVGTVLFRPATQAHLPAVVGTGPALADANALTAFTDGTVRLVAPPLGAVVLAAAGFSTLVLIDVATYAVSAALVVLTAKGVPGQRFRKVSDVVVDLVEGVKALRRSDTARVLLRVSTLFLAANAALSAVLVPYGVREFGDGTHVGYLVSALGAGFLVGAWLVRFADGRLGWRWQLGIAHGATAAGFVVLFAGPAFEVALGAAALVGTAGSAALIVPQTTLQRAVPGALLGRIGAVFVTAEAAATLLGALAGPVVVAHRSAWTLAVATGIVILSGVVTGLVERSR</sequence>
<dbReference type="GO" id="GO:0005886">
    <property type="term" value="C:plasma membrane"/>
    <property type="evidence" value="ECO:0007669"/>
    <property type="project" value="UniProtKB-SubCell"/>
</dbReference>
<feature type="transmembrane region" description="Helical" evidence="7">
    <location>
        <begin position="53"/>
        <end position="70"/>
    </location>
</feature>
<dbReference type="AlphaFoldDB" id="A0A7W7T202"/>
<organism evidence="9 10">
    <name type="scientific">Saccharothrix violaceirubra</name>
    <dbReference type="NCBI Taxonomy" id="413306"/>
    <lineage>
        <taxon>Bacteria</taxon>
        <taxon>Bacillati</taxon>
        <taxon>Actinomycetota</taxon>
        <taxon>Actinomycetes</taxon>
        <taxon>Pseudonocardiales</taxon>
        <taxon>Pseudonocardiaceae</taxon>
        <taxon>Saccharothrix</taxon>
    </lineage>
</organism>
<feature type="transmembrane region" description="Helical" evidence="7">
    <location>
        <begin position="218"/>
        <end position="238"/>
    </location>
</feature>
<evidence type="ECO:0000256" key="5">
    <source>
        <dbReference type="ARBA" id="ARBA00022989"/>
    </source>
</evidence>
<keyword evidence="10" id="KW-1185">Reference proteome</keyword>